<organism evidence="1 2">
    <name type="scientific">Clitoria ternatea</name>
    <name type="common">Butterfly pea</name>
    <dbReference type="NCBI Taxonomy" id="43366"/>
    <lineage>
        <taxon>Eukaryota</taxon>
        <taxon>Viridiplantae</taxon>
        <taxon>Streptophyta</taxon>
        <taxon>Embryophyta</taxon>
        <taxon>Tracheophyta</taxon>
        <taxon>Spermatophyta</taxon>
        <taxon>Magnoliopsida</taxon>
        <taxon>eudicotyledons</taxon>
        <taxon>Gunneridae</taxon>
        <taxon>Pentapetalae</taxon>
        <taxon>rosids</taxon>
        <taxon>fabids</taxon>
        <taxon>Fabales</taxon>
        <taxon>Fabaceae</taxon>
        <taxon>Papilionoideae</taxon>
        <taxon>50 kb inversion clade</taxon>
        <taxon>NPAAA clade</taxon>
        <taxon>indigoferoid/millettioid clade</taxon>
        <taxon>Phaseoleae</taxon>
        <taxon>Clitoria</taxon>
    </lineage>
</organism>
<keyword evidence="2" id="KW-1185">Reference proteome</keyword>
<protein>
    <submittedName>
        <fullName evidence="1">Uncharacterized protein</fullName>
    </submittedName>
</protein>
<dbReference type="Proteomes" id="UP001359559">
    <property type="component" value="Unassembled WGS sequence"/>
</dbReference>
<gene>
    <name evidence="1" type="ORF">RJT34_01970</name>
</gene>
<reference evidence="1 2" key="1">
    <citation type="submission" date="2024-01" db="EMBL/GenBank/DDBJ databases">
        <title>The genomes of 5 underutilized Papilionoideae crops provide insights into root nodulation and disease resistance.</title>
        <authorList>
            <person name="Yuan L."/>
        </authorList>
    </citation>
    <scope>NUCLEOTIDE SEQUENCE [LARGE SCALE GENOMIC DNA]</scope>
    <source>
        <strain evidence="1">LY-2023</strain>
        <tissue evidence="1">Leaf</tissue>
    </source>
</reference>
<proteinExistence type="predicted"/>
<dbReference type="AlphaFoldDB" id="A0AAN9Q3M1"/>
<evidence type="ECO:0000313" key="2">
    <source>
        <dbReference type="Proteomes" id="UP001359559"/>
    </source>
</evidence>
<sequence length="68" mass="7904">MAKVRGGRRRRRQGSRVVVERKMKKLQRMVPGGAGMKPELLFLKTTEHILQLRLQLNILKALIYCMIS</sequence>
<name>A0AAN9Q3M1_CLITE</name>
<evidence type="ECO:0000313" key="1">
    <source>
        <dbReference type="EMBL" id="KAK7317598.1"/>
    </source>
</evidence>
<dbReference type="EMBL" id="JAYKXN010000001">
    <property type="protein sequence ID" value="KAK7317598.1"/>
    <property type="molecule type" value="Genomic_DNA"/>
</dbReference>
<accession>A0AAN9Q3M1</accession>
<comment type="caution">
    <text evidence="1">The sequence shown here is derived from an EMBL/GenBank/DDBJ whole genome shotgun (WGS) entry which is preliminary data.</text>
</comment>